<dbReference type="Pfam" id="PF01522">
    <property type="entry name" value="Polysacc_deac_1"/>
    <property type="match status" value="1"/>
</dbReference>
<organism evidence="2 3">
    <name type="scientific">Sulfobacillus harzensis</name>
    <dbReference type="NCBI Taxonomy" id="2729629"/>
    <lineage>
        <taxon>Bacteria</taxon>
        <taxon>Bacillati</taxon>
        <taxon>Bacillota</taxon>
        <taxon>Clostridia</taxon>
        <taxon>Eubacteriales</taxon>
        <taxon>Clostridiales Family XVII. Incertae Sedis</taxon>
        <taxon>Sulfobacillus</taxon>
    </lineage>
</organism>
<dbReference type="Proteomes" id="UP000533476">
    <property type="component" value="Unassembled WGS sequence"/>
</dbReference>
<accession>A0A7Y0L7R9</accession>
<dbReference type="EMBL" id="JABBVZ010000169">
    <property type="protein sequence ID" value="NMP24884.1"/>
    <property type="molecule type" value="Genomic_DNA"/>
</dbReference>
<dbReference type="SUPFAM" id="SSF88713">
    <property type="entry name" value="Glycoside hydrolase/deacetylase"/>
    <property type="match status" value="1"/>
</dbReference>
<sequence length="96" mass="10567">MEPAGGYLVLTFDDGPDDSTTPAILNVLSRYGVPATFFCVGSCASRYPKTLRAIAKEGHKIGNHSWDHLDLTTLQAGDIHDQLDRTNKVWVFGFLD</sequence>
<dbReference type="PROSITE" id="PS51677">
    <property type="entry name" value="NODB"/>
    <property type="match status" value="1"/>
</dbReference>
<protein>
    <submittedName>
        <fullName evidence="2">Polysaccharide deacetylase family protein</fullName>
    </submittedName>
</protein>
<dbReference type="GO" id="GO:0005975">
    <property type="term" value="P:carbohydrate metabolic process"/>
    <property type="evidence" value="ECO:0007669"/>
    <property type="project" value="InterPro"/>
</dbReference>
<dbReference type="CDD" id="cd10917">
    <property type="entry name" value="CE4_NodB_like_6s_7s"/>
    <property type="match status" value="1"/>
</dbReference>
<dbReference type="RefSeq" id="WP_169103089.1">
    <property type="nucleotide sequence ID" value="NZ_JABBVZ010000169.1"/>
</dbReference>
<evidence type="ECO:0000313" key="2">
    <source>
        <dbReference type="EMBL" id="NMP24884.1"/>
    </source>
</evidence>
<dbReference type="PANTHER" id="PTHR10587">
    <property type="entry name" value="GLYCOSYL TRANSFERASE-RELATED"/>
    <property type="match status" value="1"/>
</dbReference>
<comment type="caution">
    <text evidence="2">The sequence shown here is derived from an EMBL/GenBank/DDBJ whole genome shotgun (WGS) entry which is preliminary data.</text>
</comment>
<dbReference type="InterPro" id="IPR050248">
    <property type="entry name" value="Polysacc_deacetylase_ArnD"/>
</dbReference>
<gene>
    <name evidence="2" type="ORF">HIJ39_21495</name>
</gene>
<feature type="domain" description="NodB homology" evidence="1">
    <location>
        <begin position="6"/>
        <end position="96"/>
    </location>
</feature>
<dbReference type="AlphaFoldDB" id="A0A7Y0L7R9"/>
<evidence type="ECO:0000259" key="1">
    <source>
        <dbReference type="PROSITE" id="PS51677"/>
    </source>
</evidence>
<dbReference type="Gene3D" id="3.20.20.370">
    <property type="entry name" value="Glycoside hydrolase/deacetylase"/>
    <property type="match status" value="1"/>
</dbReference>
<reference evidence="2 3" key="1">
    <citation type="submission" date="2020-04" db="EMBL/GenBank/DDBJ databases">
        <authorList>
            <person name="Zhang R."/>
            <person name="Schippers A."/>
        </authorList>
    </citation>
    <scope>NUCLEOTIDE SEQUENCE [LARGE SCALE GENOMIC DNA]</scope>
    <source>
        <strain evidence="2 3">DSM 109850</strain>
    </source>
</reference>
<proteinExistence type="predicted"/>
<dbReference type="GO" id="GO:0016810">
    <property type="term" value="F:hydrolase activity, acting on carbon-nitrogen (but not peptide) bonds"/>
    <property type="evidence" value="ECO:0007669"/>
    <property type="project" value="InterPro"/>
</dbReference>
<dbReference type="InterPro" id="IPR002509">
    <property type="entry name" value="NODB_dom"/>
</dbReference>
<evidence type="ECO:0000313" key="3">
    <source>
        <dbReference type="Proteomes" id="UP000533476"/>
    </source>
</evidence>
<keyword evidence="3" id="KW-1185">Reference proteome</keyword>
<name>A0A7Y0L7R9_9FIRM</name>
<dbReference type="InterPro" id="IPR011330">
    <property type="entry name" value="Glyco_hydro/deAcase_b/a-brl"/>
</dbReference>